<organism evidence="1 2">
    <name type="scientific">Thelephora ganbajun</name>
    <name type="common">Ganba fungus</name>
    <dbReference type="NCBI Taxonomy" id="370292"/>
    <lineage>
        <taxon>Eukaryota</taxon>
        <taxon>Fungi</taxon>
        <taxon>Dikarya</taxon>
        <taxon>Basidiomycota</taxon>
        <taxon>Agaricomycotina</taxon>
        <taxon>Agaricomycetes</taxon>
        <taxon>Thelephorales</taxon>
        <taxon>Thelephoraceae</taxon>
        <taxon>Thelephora</taxon>
    </lineage>
</organism>
<name>A0ACB6ZXQ4_THEGA</name>
<evidence type="ECO:0000313" key="2">
    <source>
        <dbReference type="Proteomes" id="UP000886501"/>
    </source>
</evidence>
<keyword evidence="2" id="KW-1185">Reference proteome</keyword>
<sequence length="419" mass="45835">MYHQAPDMDSDFIRAWTLIHELSDQLAHNQKMISTLASQAGRLQAEAGHFAASGFNLRRFNTEISKERFESERERTNAATVIENHALVQENRQLSLLLKEYEHAMENIMNKFRSYTVAAQQHESNIVRHYETLLTQESQPTRPDFINPAATAMPLFHLSHNLRALVYAIAGRPEPDTPGQEDASEEEAKADGNPTENPQDIESDEALLALIENHDWMVDRETEIQRLETENEQLRKMLGIDEASAREYGLLADEERERDRYLSSGSSSSLSTRSTSTSTSFSSSSLRPLSLSTSLSTSTSSSSLLSTPATTPGVSVIPRSPRPPPSGLMLNNLPMLNLVPPPALNILRNPDNQLGGPQQQQQQQQQQQGGSLGRGGGGAGPPRVAGVFGSRLVGRGGAPPAPWFSGGGGSIIDTAMGWD</sequence>
<gene>
    <name evidence="1" type="ORF">BDM02DRAFT_3157776</name>
</gene>
<dbReference type="Proteomes" id="UP000886501">
    <property type="component" value="Unassembled WGS sequence"/>
</dbReference>
<reference evidence="1" key="1">
    <citation type="submission" date="2019-10" db="EMBL/GenBank/DDBJ databases">
        <authorList>
            <consortium name="DOE Joint Genome Institute"/>
            <person name="Kuo A."/>
            <person name="Miyauchi S."/>
            <person name="Kiss E."/>
            <person name="Drula E."/>
            <person name="Kohler A."/>
            <person name="Sanchez-Garcia M."/>
            <person name="Andreopoulos B."/>
            <person name="Barry K.W."/>
            <person name="Bonito G."/>
            <person name="Buee M."/>
            <person name="Carver A."/>
            <person name="Chen C."/>
            <person name="Cichocki N."/>
            <person name="Clum A."/>
            <person name="Culley D."/>
            <person name="Crous P.W."/>
            <person name="Fauchery L."/>
            <person name="Girlanda M."/>
            <person name="Hayes R."/>
            <person name="Keri Z."/>
            <person name="Labutti K."/>
            <person name="Lipzen A."/>
            <person name="Lombard V."/>
            <person name="Magnuson J."/>
            <person name="Maillard F."/>
            <person name="Morin E."/>
            <person name="Murat C."/>
            <person name="Nolan M."/>
            <person name="Ohm R."/>
            <person name="Pangilinan J."/>
            <person name="Pereira M."/>
            <person name="Perotto S."/>
            <person name="Peter M."/>
            <person name="Riley R."/>
            <person name="Sitrit Y."/>
            <person name="Stielow B."/>
            <person name="Szollosi G."/>
            <person name="Zifcakova L."/>
            <person name="Stursova M."/>
            <person name="Spatafora J.W."/>
            <person name="Tedersoo L."/>
            <person name="Vaario L.-M."/>
            <person name="Yamada A."/>
            <person name="Yan M."/>
            <person name="Wang P."/>
            <person name="Xu J."/>
            <person name="Bruns T."/>
            <person name="Baldrian P."/>
            <person name="Vilgalys R."/>
            <person name="Henrissat B."/>
            <person name="Grigoriev I.V."/>
            <person name="Hibbett D."/>
            <person name="Nagy L.G."/>
            <person name="Martin F.M."/>
        </authorList>
    </citation>
    <scope>NUCLEOTIDE SEQUENCE</scope>
    <source>
        <strain evidence="1">P2</strain>
    </source>
</reference>
<accession>A0ACB6ZXQ4</accession>
<reference evidence="1" key="2">
    <citation type="journal article" date="2020" name="Nat. Commun.">
        <title>Large-scale genome sequencing of mycorrhizal fungi provides insights into the early evolution of symbiotic traits.</title>
        <authorList>
            <person name="Miyauchi S."/>
            <person name="Kiss E."/>
            <person name="Kuo A."/>
            <person name="Drula E."/>
            <person name="Kohler A."/>
            <person name="Sanchez-Garcia M."/>
            <person name="Morin E."/>
            <person name="Andreopoulos B."/>
            <person name="Barry K.W."/>
            <person name="Bonito G."/>
            <person name="Buee M."/>
            <person name="Carver A."/>
            <person name="Chen C."/>
            <person name="Cichocki N."/>
            <person name="Clum A."/>
            <person name="Culley D."/>
            <person name="Crous P.W."/>
            <person name="Fauchery L."/>
            <person name="Girlanda M."/>
            <person name="Hayes R.D."/>
            <person name="Keri Z."/>
            <person name="LaButti K."/>
            <person name="Lipzen A."/>
            <person name="Lombard V."/>
            <person name="Magnuson J."/>
            <person name="Maillard F."/>
            <person name="Murat C."/>
            <person name="Nolan M."/>
            <person name="Ohm R.A."/>
            <person name="Pangilinan J."/>
            <person name="Pereira M.F."/>
            <person name="Perotto S."/>
            <person name="Peter M."/>
            <person name="Pfister S."/>
            <person name="Riley R."/>
            <person name="Sitrit Y."/>
            <person name="Stielow J.B."/>
            <person name="Szollosi G."/>
            <person name="Zifcakova L."/>
            <person name="Stursova M."/>
            <person name="Spatafora J.W."/>
            <person name="Tedersoo L."/>
            <person name="Vaario L.M."/>
            <person name="Yamada A."/>
            <person name="Yan M."/>
            <person name="Wang P."/>
            <person name="Xu J."/>
            <person name="Bruns T."/>
            <person name="Baldrian P."/>
            <person name="Vilgalys R."/>
            <person name="Dunand C."/>
            <person name="Henrissat B."/>
            <person name="Grigoriev I.V."/>
            <person name="Hibbett D."/>
            <person name="Nagy L.G."/>
            <person name="Martin F.M."/>
        </authorList>
    </citation>
    <scope>NUCLEOTIDE SEQUENCE</scope>
    <source>
        <strain evidence="1">P2</strain>
    </source>
</reference>
<dbReference type="EMBL" id="MU117961">
    <property type="protein sequence ID" value="KAF9654168.1"/>
    <property type="molecule type" value="Genomic_DNA"/>
</dbReference>
<evidence type="ECO:0000313" key="1">
    <source>
        <dbReference type="EMBL" id="KAF9654168.1"/>
    </source>
</evidence>
<protein>
    <submittedName>
        <fullName evidence="1">Uncharacterized protein</fullName>
    </submittedName>
</protein>
<comment type="caution">
    <text evidence="1">The sequence shown here is derived from an EMBL/GenBank/DDBJ whole genome shotgun (WGS) entry which is preliminary data.</text>
</comment>
<proteinExistence type="predicted"/>